<evidence type="ECO:0000256" key="2">
    <source>
        <dbReference type="HAMAP-Rule" id="MF_00338"/>
    </source>
</evidence>
<gene>
    <name evidence="4" type="ORF">HX89_07115</name>
</gene>
<dbReference type="PANTHER" id="PTHR34068">
    <property type="entry name" value="UPF0145 PROTEIN YBJQ"/>
    <property type="match status" value="1"/>
</dbReference>
<sequence>MIIVTTNDVTGHRIEATMGECFGLTVRSRHIGSNIGAGLKAMAGGELKGITELLVECRREALSRLAAEAQARGANAVVAFRFETNEFAQTGIEVCAYGTAVYIAPDGQQGGQQAHQGQQGGAQQWNAPASQSMGQQFAGGSGEPSQQWQGNADAQR</sequence>
<evidence type="ECO:0000256" key="3">
    <source>
        <dbReference type="SAM" id="MobiDB-lite"/>
    </source>
</evidence>
<evidence type="ECO:0000313" key="5">
    <source>
        <dbReference type="Proteomes" id="UP000027986"/>
    </source>
</evidence>
<feature type="compositionally biased region" description="Low complexity" evidence="3">
    <location>
        <begin position="111"/>
        <end position="124"/>
    </location>
</feature>
<organism evidence="4 5">
    <name type="scientific">Dermacoccus nishinomiyaensis</name>
    <dbReference type="NCBI Taxonomy" id="1274"/>
    <lineage>
        <taxon>Bacteria</taxon>
        <taxon>Bacillati</taxon>
        <taxon>Actinomycetota</taxon>
        <taxon>Actinomycetes</taxon>
        <taxon>Micrococcales</taxon>
        <taxon>Dermacoccaceae</taxon>
        <taxon>Dermacoccus</taxon>
    </lineage>
</organism>
<reference evidence="4 5" key="1">
    <citation type="submission" date="2014-07" db="EMBL/GenBank/DDBJ databases">
        <title>Genome Sequencing of Dermacoccus nishinomiyaensis.</title>
        <authorList>
            <person name="Hong K.W."/>
            <person name="Chan K.G."/>
        </authorList>
    </citation>
    <scope>NUCLEOTIDE SEQUENCE [LARGE SCALE GENOMIC DNA]</scope>
    <source>
        <strain evidence="4 5">M25</strain>
    </source>
</reference>
<dbReference type="InterPro" id="IPR002765">
    <property type="entry name" value="UPF0145_YbjQ-like"/>
</dbReference>
<keyword evidence="5" id="KW-1185">Reference proteome</keyword>
<feature type="compositionally biased region" description="Polar residues" evidence="3">
    <location>
        <begin position="143"/>
        <end position="156"/>
    </location>
</feature>
<accession>A0A075JHJ5</accession>
<dbReference type="GeneID" id="41840928"/>
<dbReference type="Gene3D" id="3.30.110.70">
    <property type="entry name" value="Hypothetical protein apc22750. Chain B"/>
    <property type="match status" value="1"/>
</dbReference>
<dbReference type="OrthoDB" id="9796448at2"/>
<dbReference type="PANTHER" id="PTHR34068:SF2">
    <property type="entry name" value="UPF0145 PROTEIN SCO3412"/>
    <property type="match status" value="1"/>
</dbReference>
<protein>
    <recommendedName>
        <fullName evidence="2">UPF0145 protein HX89_07115</fullName>
    </recommendedName>
</protein>
<name>A0A075JHJ5_9MICO</name>
<dbReference type="HOGENOM" id="CLU_117144_1_0_11"/>
<dbReference type="SUPFAM" id="SSF117782">
    <property type="entry name" value="YbjQ-like"/>
    <property type="match status" value="1"/>
</dbReference>
<dbReference type="Proteomes" id="UP000027986">
    <property type="component" value="Chromosome"/>
</dbReference>
<dbReference type="Pfam" id="PF01906">
    <property type="entry name" value="YbjQ_1"/>
    <property type="match status" value="1"/>
</dbReference>
<feature type="region of interest" description="Disordered" evidence="3">
    <location>
        <begin position="108"/>
        <end position="156"/>
    </location>
</feature>
<dbReference type="EMBL" id="CP008889">
    <property type="protein sequence ID" value="AIF40747.1"/>
    <property type="molecule type" value="Genomic_DNA"/>
</dbReference>
<dbReference type="eggNOG" id="COG0393">
    <property type="taxonomic scope" value="Bacteria"/>
</dbReference>
<dbReference type="InterPro" id="IPR035439">
    <property type="entry name" value="UPF0145_dom_sf"/>
</dbReference>
<proteinExistence type="inferred from homology"/>
<dbReference type="HAMAP" id="MF_00338">
    <property type="entry name" value="UPF0145"/>
    <property type="match status" value="1"/>
</dbReference>
<comment type="similarity">
    <text evidence="1 2">Belongs to the UPF0145 family.</text>
</comment>
<evidence type="ECO:0000313" key="4">
    <source>
        <dbReference type="EMBL" id="AIF40747.1"/>
    </source>
</evidence>
<evidence type="ECO:0000256" key="1">
    <source>
        <dbReference type="ARBA" id="ARBA00010751"/>
    </source>
</evidence>
<dbReference type="AlphaFoldDB" id="A0A075JHJ5"/>
<dbReference type="KEGG" id="dni:HX89_07115"/>
<feature type="compositionally biased region" description="Polar residues" evidence="3">
    <location>
        <begin position="125"/>
        <end position="135"/>
    </location>
</feature>
<dbReference type="RefSeq" id="WP_006944389.1">
    <property type="nucleotide sequence ID" value="NZ_CAKZHM010000038.1"/>
</dbReference>
<dbReference type="STRING" id="1274.HX89_07115"/>